<feature type="domain" description="Nucleotide-diphospho-sugar transferase" evidence="2">
    <location>
        <begin position="58"/>
        <end position="133"/>
    </location>
</feature>
<organism evidence="3 4">
    <name type="scientific">Caenorhabditis japonica</name>
    <dbReference type="NCBI Taxonomy" id="281687"/>
    <lineage>
        <taxon>Eukaryota</taxon>
        <taxon>Metazoa</taxon>
        <taxon>Ecdysozoa</taxon>
        <taxon>Nematoda</taxon>
        <taxon>Chromadorea</taxon>
        <taxon>Rhabditida</taxon>
        <taxon>Rhabditina</taxon>
        <taxon>Rhabditomorpha</taxon>
        <taxon>Rhabditoidea</taxon>
        <taxon>Rhabditidae</taxon>
        <taxon>Peloderinae</taxon>
        <taxon>Caenorhabditis</taxon>
    </lineage>
</organism>
<keyword evidence="1" id="KW-1133">Transmembrane helix</keyword>
<reference evidence="4" key="1">
    <citation type="submission" date="2010-08" db="EMBL/GenBank/DDBJ databases">
        <authorList>
            <consortium name="Caenorhabditis japonica Sequencing Consortium"/>
            <person name="Wilson R.K."/>
        </authorList>
    </citation>
    <scope>NUCLEOTIDE SEQUENCE [LARGE SCALE GENOMIC DNA]</scope>
    <source>
        <strain evidence="4">DF5081</strain>
    </source>
</reference>
<evidence type="ECO:0000259" key="2">
    <source>
        <dbReference type="Pfam" id="PF03407"/>
    </source>
</evidence>
<keyword evidence="1" id="KW-0812">Transmembrane</keyword>
<dbReference type="AlphaFoldDB" id="A0A8R1DQ63"/>
<sequence>MGQQTIFSSMRKLSRHSVPVIIVLVIFGVEVVFKHRYDSSNVDVVLNHICNLKFIPNALSRLVAVAFDENALNVLQKKHPTVPNVLVNLEQYTRTIDSDMENRRYLIYSFALVTHAKICASLAARGIDFWSMHQVCA</sequence>
<evidence type="ECO:0000256" key="1">
    <source>
        <dbReference type="SAM" id="Phobius"/>
    </source>
</evidence>
<dbReference type="EnsemblMetazoa" id="CJA09114b.1">
    <property type="protein sequence ID" value="CJA09114b.1"/>
    <property type="gene ID" value="WBGene00128318"/>
</dbReference>
<dbReference type="Pfam" id="PF03407">
    <property type="entry name" value="Nucleotid_trans"/>
    <property type="match status" value="1"/>
</dbReference>
<accession>A0A8R1DQ63</accession>
<feature type="transmembrane region" description="Helical" evidence="1">
    <location>
        <begin position="16"/>
        <end position="33"/>
    </location>
</feature>
<keyword evidence="1" id="KW-0472">Membrane</keyword>
<proteinExistence type="predicted"/>
<evidence type="ECO:0000313" key="4">
    <source>
        <dbReference type="Proteomes" id="UP000005237"/>
    </source>
</evidence>
<dbReference type="InterPro" id="IPR005069">
    <property type="entry name" value="Nucl-diP-sugar_transferase"/>
</dbReference>
<name>A0A8R1DQ63_CAEJA</name>
<reference evidence="3" key="2">
    <citation type="submission" date="2022-06" db="UniProtKB">
        <authorList>
            <consortium name="EnsemblMetazoa"/>
        </authorList>
    </citation>
    <scope>IDENTIFICATION</scope>
    <source>
        <strain evidence="3">DF5081</strain>
    </source>
</reference>
<keyword evidence="4" id="KW-1185">Reference proteome</keyword>
<dbReference type="Proteomes" id="UP000005237">
    <property type="component" value="Unassembled WGS sequence"/>
</dbReference>
<protein>
    <submittedName>
        <fullName evidence="3">Nucleotid_trans domain-containing protein</fullName>
    </submittedName>
</protein>
<evidence type="ECO:0000313" key="3">
    <source>
        <dbReference type="EnsemblMetazoa" id="CJA09114b.1"/>
    </source>
</evidence>